<dbReference type="GO" id="GO:0046872">
    <property type="term" value="F:metal ion binding"/>
    <property type="evidence" value="ECO:0007669"/>
    <property type="project" value="UniProtKB-KW"/>
</dbReference>
<dbReference type="CDD" id="cd16359">
    <property type="entry name" value="VOC_BsCatE_like_C"/>
    <property type="match status" value="1"/>
</dbReference>
<dbReference type="PROSITE" id="PS51819">
    <property type="entry name" value="VOC"/>
    <property type="match status" value="2"/>
</dbReference>
<dbReference type="GO" id="GO:0004462">
    <property type="term" value="F:lactoylglutathione lyase activity"/>
    <property type="evidence" value="ECO:0007669"/>
    <property type="project" value="InterPro"/>
</dbReference>
<organism evidence="3 4">
    <name type="scientific">Haloarcula salina</name>
    <dbReference type="NCBI Taxonomy" id="1429914"/>
    <lineage>
        <taxon>Archaea</taxon>
        <taxon>Methanobacteriati</taxon>
        <taxon>Methanobacteriota</taxon>
        <taxon>Stenosarchaea group</taxon>
        <taxon>Halobacteria</taxon>
        <taxon>Halobacteriales</taxon>
        <taxon>Haloarculaceae</taxon>
        <taxon>Haloarcula</taxon>
    </lineage>
</organism>
<dbReference type="Pfam" id="PF00903">
    <property type="entry name" value="Glyoxalase"/>
    <property type="match status" value="2"/>
</dbReference>
<feature type="domain" description="VOC" evidence="2">
    <location>
        <begin position="12"/>
        <end position="127"/>
    </location>
</feature>
<dbReference type="InterPro" id="IPR037523">
    <property type="entry name" value="VOC_core"/>
</dbReference>
<dbReference type="EMBL" id="JAHQXE010000004">
    <property type="protein sequence ID" value="MBV0902978.1"/>
    <property type="molecule type" value="Genomic_DNA"/>
</dbReference>
<dbReference type="PROSITE" id="PS00934">
    <property type="entry name" value="GLYOXALASE_I_1"/>
    <property type="match status" value="1"/>
</dbReference>
<sequence>MTQPPIVPETARIGRTALLVTDLDEMIEFYRTVVGLSVLARSGSAATLGAGGTPLLELTADETAAPRDPAQAGLFHTAFRVPSRTALGAAVERVRDRGQLDGASDHFVSEAVYLSDPEGNGIEIYTDRPRDEWPRTDDGTIDIGTVPLDLEAVVGESDGGETVPPETTVGHVHLEVTDIEAARTFYVDTLGLRLQTASPSALFVAAGDYHHHLGLNAWNRRSQPAGGRGLAWFEWLVADEEALATVRQRLGDAGVTCHQINGGFEISDPDGISIRFRVG</sequence>
<evidence type="ECO:0000259" key="2">
    <source>
        <dbReference type="PROSITE" id="PS51819"/>
    </source>
</evidence>
<dbReference type="InterPro" id="IPR029068">
    <property type="entry name" value="Glyas_Bleomycin-R_OHBP_Dase"/>
</dbReference>
<dbReference type="Proteomes" id="UP001166304">
    <property type="component" value="Unassembled WGS sequence"/>
</dbReference>
<keyword evidence="4" id="KW-1185">Reference proteome</keyword>
<name>A0AA41KJP2_9EURY</name>
<accession>A0AA41KJP2</accession>
<dbReference type="InterPro" id="IPR004360">
    <property type="entry name" value="Glyas_Fos-R_dOase_dom"/>
</dbReference>
<dbReference type="PANTHER" id="PTHR43279:SF1">
    <property type="entry name" value="CATECHOL-2,3-DIOXYGENASE"/>
    <property type="match status" value="1"/>
</dbReference>
<dbReference type="Gene3D" id="3.10.180.10">
    <property type="entry name" value="2,3-Dihydroxybiphenyl 1,2-Dioxygenase, domain 1"/>
    <property type="match status" value="2"/>
</dbReference>
<keyword evidence="1" id="KW-0479">Metal-binding</keyword>
<proteinExistence type="predicted"/>
<dbReference type="AlphaFoldDB" id="A0AA41KJP2"/>
<evidence type="ECO:0000256" key="1">
    <source>
        <dbReference type="ARBA" id="ARBA00022723"/>
    </source>
</evidence>
<comment type="caution">
    <text evidence="3">The sequence shown here is derived from an EMBL/GenBank/DDBJ whole genome shotgun (WGS) entry which is preliminary data.</text>
</comment>
<dbReference type="SUPFAM" id="SSF54593">
    <property type="entry name" value="Glyoxalase/Bleomycin resistance protein/Dihydroxybiphenyl dioxygenase"/>
    <property type="match status" value="2"/>
</dbReference>
<feature type="domain" description="VOC" evidence="2">
    <location>
        <begin position="168"/>
        <end position="279"/>
    </location>
</feature>
<dbReference type="PANTHER" id="PTHR43279">
    <property type="entry name" value="CATECHOL-2,3-DIOXYGENASE"/>
    <property type="match status" value="1"/>
</dbReference>
<protein>
    <submittedName>
        <fullName evidence="3">VOC family protein</fullName>
    </submittedName>
</protein>
<reference evidence="3" key="1">
    <citation type="submission" date="2021-06" db="EMBL/GenBank/DDBJ databases">
        <title>New haloarchaea isolates fom saline soil.</title>
        <authorList>
            <person name="Duran-Viseras A."/>
            <person name="Sanchez-Porro C.S."/>
            <person name="Ventosa A."/>
        </authorList>
    </citation>
    <scope>NUCLEOTIDE SEQUENCE</scope>
    <source>
        <strain evidence="3">JCM 18369</strain>
    </source>
</reference>
<gene>
    <name evidence="3" type="ORF">KTS37_14380</name>
</gene>
<dbReference type="RefSeq" id="WP_162415199.1">
    <property type="nucleotide sequence ID" value="NZ_JAHQXE010000004.1"/>
</dbReference>
<dbReference type="InterPro" id="IPR018146">
    <property type="entry name" value="Glyoxalase_1_CS"/>
</dbReference>
<evidence type="ECO:0000313" key="3">
    <source>
        <dbReference type="EMBL" id="MBV0902978.1"/>
    </source>
</evidence>
<evidence type="ECO:0000313" key="4">
    <source>
        <dbReference type="Proteomes" id="UP001166304"/>
    </source>
</evidence>